<feature type="region of interest" description="Disordered" evidence="9">
    <location>
        <begin position="330"/>
        <end position="352"/>
    </location>
</feature>
<evidence type="ECO:0000256" key="8">
    <source>
        <dbReference type="ARBA" id="ARBA00023136"/>
    </source>
</evidence>
<dbReference type="Gene3D" id="3.40.50.300">
    <property type="entry name" value="P-loop containing nucleotide triphosphate hydrolases"/>
    <property type="match status" value="1"/>
</dbReference>
<keyword evidence="8" id="KW-0472">Membrane</keyword>
<dbReference type="Pfam" id="PF08352">
    <property type="entry name" value="oligo_HPY"/>
    <property type="match status" value="1"/>
</dbReference>
<keyword evidence="7 11" id="KW-0067">ATP-binding</keyword>
<comment type="caution">
    <text evidence="11">The sequence shown here is derived from an EMBL/GenBank/DDBJ whole genome shotgun (WGS) entry which is preliminary data.</text>
</comment>
<dbReference type="GO" id="GO:0015833">
    <property type="term" value="P:peptide transport"/>
    <property type="evidence" value="ECO:0007669"/>
    <property type="project" value="InterPro"/>
</dbReference>
<dbReference type="PROSITE" id="PS50893">
    <property type="entry name" value="ABC_TRANSPORTER_2"/>
    <property type="match status" value="1"/>
</dbReference>
<evidence type="ECO:0000256" key="9">
    <source>
        <dbReference type="SAM" id="MobiDB-lite"/>
    </source>
</evidence>
<dbReference type="InterPro" id="IPR050388">
    <property type="entry name" value="ABC_Ni/Peptide_Import"/>
</dbReference>
<feature type="domain" description="ABC transporter" evidence="10">
    <location>
        <begin position="4"/>
        <end position="260"/>
    </location>
</feature>
<evidence type="ECO:0000256" key="5">
    <source>
        <dbReference type="ARBA" id="ARBA00022519"/>
    </source>
</evidence>
<dbReference type="PANTHER" id="PTHR43297:SF4">
    <property type="entry name" value="PUTRESCINE EXPORT SYSTEM ATP-BINDING PROTEIN SAPD"/>
    <property type="match status" value="1"/>
</dbReference>
<evidence type="ECO:0000256" key="4">
    <source>
        <dbReference type="ARBA" id="ARBA00022475"/>
    </source>
</evidence>
<dbReference type="SUPFAM" id="SSF52540">
    <property type="entry name" value="P-loop containing nucleoside triphosphate hydrolases"/>
    <property type="match status" value="1"/>
</dbReference>
<name>A0AAW8R0S0_9ALTE</name>
<evidence type="ECO:0000313" key="12">
    <source>
        <dbReference type="Proteomes" id="UP001249020"/>
    </source>
</evidence>
<dbReference type="SMART" id="SM00382">
    <property type="entry name" value="AAA"/>
    <property type="match status" value="1"/>
</dbReference>
<evidence type="ECO:0000256" key="6">
    <source>
        <dbReference type="ARBA" id="ARBA00022741"/>
    </source>
</evidence>
<evidence type="ECO:0000259" key="10">
    <source>
        <dbReference type="PROSITE" id="PS50893"/>
    </source>
</evidence>
<dbReference type="Pfam" id="PF00005">
    <property type="entry name" value="ABC_tran"/>
    <property type="match status" value="1"/>
</dbReference>
<comment type="similarity">
    <text evidence="2">Belongs to the ABC transporter superfamily.</text>
</comment>
<dbReference type="InterPro" id="IPR013563">
    <property type="entry name" value="Oligopep_ABC_C"/>
</dbReference>
<evidence type="ECO:0000313" key="11">
    <source>
        <dbReference type="EMBL" id="MDT0582886.1"/>
    </source>
</evidence>
<keyword evidence="4" id="KW-1003">Cell membrane</keyword>
<dbReference type="InterPro" id="IPR003593">
    <property type="entry name" value="AAA+_ATPase"/>
</dbReference>
<protein>
    <submittedName>
        <fullName evidence="11">ATP-binding cassette domain-containing protein</fullName>
    </submittedName>
</protein>
<keyword evidence="12" id="KW-1185">Reference proteome</keyword>
<sequence length="352" mass="39336">MPLLDIKNLTVEIDTGNEFVKALDKVSITVEAGEIRALVGESGSGKSLIVRAIIGAVPDHWIITADRMTWKGQNLLTMSNEQRRVIMRREIAVVFQDPTSSLDPSATLREQLEESIPSEFLDKGMFWQRNKQRREIAIGLMHKVGIKDHDSCMQRYPHEIASDIAQKFMIAMALVSEPEILIADDPTRSMESTTKNQILRLLSALNESKKLAILFVSHDLLAISSMADSMTVLYCGQTVESGKVKHLHRRPLHPYTKALLDSAPSFQINLPPKSHLVSLEGTIPTLQHLPIGCRLGPRCPSARKECVKVPEERFIQQHAYSCHFPLHLPTGNDKSSDDTEDFNLGSSEGSRQ</sequence>
<gene>
    <name evidence="11" type="ORF">RM544_10065</name>
</gene>
<dbReference type="Proteomes" id="UP001249020">
    <property type="component" value="Unassembled WGS sequence"/>
</dbReference>
<dbReference type="CDD" id="cd03257">
    <property type="entry name" value="ABC_NikE_OppD_transporters"/>
    <property type="match status" value="1"/>
</dbReference>
<dbReference type="RefSeq" id="WP_311361656.1">
    <property type="nucleotide sequence ID" value="NZ_JAVRIE010000003.1"/>
</dbReference>
<reference evidence="11 12" key="1">
    <citation type="submission" date="2023-09" db="EMBL/GenBank/DDBJ databases">
        <authorList>
            <person name="Rey-Velasco X."/>
        </authorList>
    </citation>
    <scope>NUCLEOTIDE SEQUENCE [LARGE SCALE GENOMIC DNA]</scope>
    <source>
        <strain evidence="11 12">W409</strain>
    </source>
</reference>
<dbReference type="GO" id="GO:0016887">
    <property type="term" value="F:ATP hydrolysis activity"/>
    <property type="evidence" value="ECO:0007669"/>
    <property type="project" value="InterPro"/>
</dbReference>
<dbReference type="PANTHER" id="PTHR43297">
    <property type="entry name" value="OLIGOPEPTIDE TRANSPORT ATP-BINDING PROTEIN APPD"/>
    <property type="match status" value="1"/>
</dbReference>
<keyword evidence="3" id="KW-0813">Transport</keyword>
<evidence type="ECO:0000256" key="2">
    <source>
        <dbReference type="ARBA" id="ARBA00005417"/>
    </source>
</evidence>
<dbReference type="EMBL" id="JAVRIE010000003">
    <property type="protein sequence ID" value="MDT0582886.1"/>
    <property type="molecule type" value="Genomic_DNA"/>
</dbReference>
<comment type="subcellular location">
    <subcellularLocation>
        <location evidence="1">Cell inner membrane</location>
        <topology evidence="1">Peripheral membrane protein</topology>
    </subcellularLocation>
</comment>
<evidence type="ECO:0000256" key="1">
    <source>
        <dbReference type="ARBA" id="ARBA00004417"/>
    </source>
</evidence>
<dbReference type="InterPro" id="IPR027417">
    <property type="entry name" value="P-loop_NTPase"/>
</dbReference>
<dbReference type="NCBIfam" id="TIGR01727">
    <property type="entry name" value="oligo_HPY"/>
    <property type="match status" value="1"/>
</dbReference>
<dbReference type="GO" id="GO:0005886">
    <property type="term" value="C:plasma membrane"/>
    <property type="evidence" value="ECO:0007669"/>
    <property type="project" value="UniProtKB-SubCell"/>
</dbReference>
<evidence type="ECO:0000256" key="7">
    <source>
        <dbReference type="ARBA" id="ARBA00022840"/>
    </source>
</evidence>
<dbReference type="AlphaFoldDB" id="A0AAW8R0S0"/>
<dbReference type="GO" id="GO:0005524">
    <property type="term" value="F:ATP binding"/>
    <property type="evidence" value="ECO:0007669"/>
    <property type="project" value="UniProtKB-KW"/>
</dbReference>
<evidence type="ECO:0000256" key="3">
    <source>
        <dbReference type="ARBA" id="ARBA00022448"/>
    </source>
</evidence>
<accession>A0AAW8R0S0</accession>
<organism evidence="11 12">
    <name type="scientific">Brumicola blandensis</name>
    <dbReference type="NCBI Taxonomy" id="3075611"/>
    <lineage>
        <taxon>Bacteria</taxon>
        <taxon>Pseudomonadati</taxon>
        <taxon>Pseudomonadota</taxon>
        <taxon>Gammaproteobacteria</taxon>
        <taxon>Alteromonadales</taxon>
        <taxon>Alteromonadaceae</taxon>
        <taxon>Brumicola</taxon>
    </lineage>
</organism>
<keyword evidence="6" id="KW-0547">Nucleotide-binding</keyword>
<keyword evidence="5" id="KW-0997">Cell inner membrane</keyword>
<dbReference type="InterPro" id="IPR003439">
    <property type="entry name" value="ABC_transporter-like_ATP-bd"/>
</dbReference>
<proteinExistence type="inferred from homology"/>